<protein>
    <submittedName>
        <fullName evidence="1">Uncharacterized protein</fullName>
    </submittedName>
</protein>
<reference evidence="1" key="1">
    <citation type="submission" date="2014-12" db="EMBL/GenBank/DDBJ databases">
        <title>Insight into the proteome of Arion vulgaris.</title>
        <authorList>
            <person name="Aradska J."/>
            <person name="Bulat T."/>
            <person name="Smidak R."/>
            <person name="Sarate P."/>
            <person name="Gangsoo J."/>
            <person name="Sialana F."/>
            <person name="Bilban M."/>
            <person name="Lubec G."/>
        </authorList>
    </citation>
    <scope>NUCLEOTIDE SEQUENCE</scope>
    <source>
        <tissue evidence="1">Skin</tissue>
    </source>
</reference>
<proteinExistence type="predicted"/>
<name>A0A0B6Z3M7_9EUPU</name>
<evidence type="ECO:0000313" key="1">
    <source>
        <dbReference type="EMBL" id="CEK62320.1"/>
    </source>
</evidence>
<accession>A0A0B6Z3M7</accession>
<sequence>MTSQSVCIILENRPLFTRWNRCILQGQVAAMAAYITPVCEQVKVYEQVNIS</sequence>
<feature type="non-terminal residue" evidence="1">
    <location>
        <position position="51"/>
    </location>
</feature>
<dbReference type="AlphaFoldDB" id="A0A0B6Z3M7"/>
<organism evidence="1">
    <name type="scientific">Arion vulgaris</name>
    <dbReference type="NCBI Taxonomy" id="1028688"/>
    <lineage>
        <taxon>Eukaryota</taxon>
        <taxon>Metazoa</taxon>
        <taxon>Spiralia</taxon>
        <taxon>Lophotrochozoa</taxon>
        <taxon>Mollusca</taxon>
        <taxon>Gastropoda</taxon>
        <taxon>Heterobranchia</taxon>
        <taxon>Euthyneura</taxon>
        <taxon>Panpulmonata</taxon>
        <taxon>Eupulmonata</taxon>
        <taxon>Stylommatophora</taxon>
        <taxon>Helicina</taxon>
        <taxon>Arionoidea</taxon>
        <taxon>Arionidae</taxon>
        <taxon>Arion</taxon>
    </lineage>
</organism>
<gene>
    <name evidence="1" type="primary">ORF44844</name>
</gene>
<dbReference type="EMBL" id="HACG01015455">
    <property type="protein sequence ID" value="CEK62320.1"/>
    <property type="molecule type" value="Transcribed_RNA"/>
</dbReference>